<gene>
    <name evidence="1" type="ORF">M0812_01531</name>
</gene>
<organism evidence="1 2">
    <name type="scientific">Anaeramoeba flamelloides</name>
    <dbReference type="NCBI Taxonomy" id="1746091"/>
    <lineage>
        <taxon>Eukaryota</taxon>
        <taxon>Metamonada</taxon>
        <taxon>Anaeramoebidae</taxon>
        <taxon>Anaeramoeba</taxon>
    </lineage>
</organism>
<comment type="caution">
    <text evidence="1">The sequence shown here is derived from an EMBL/GenBank/DDBJ whole genome shotgun (WGS) entry which is preliminary data.</text>
</comment>
<dbReference type="Proteomes" id="UP001146793">
    <property type="component" value="Unassembled WGS sequence"/>
</dbReference>
<protein>
    <submittedName>
        <fullName evidence="1">Uncharacterized protein</fullName>
    </submittedName>
</protein>
<accession>A0AAV7ZN90</accession>
<dbReference type="EMBL" id="JANTQA010000024">
    <property type="protein sequence ID" value="KAJ3443068.1"/>
    <property type="molecule type" value="Genomic_DNA"/>
</dbReference>
<evidence type="ECO:0000313" key="1">
    <source>
        <dbReference type="EMBL" id="KAJ3443068.1"/>
    </source>
</evidence>
<evidence type="ECO:0000313" key="2">
    <source>
        <dbReference type="Proteomes" id="UP001146793"/>
    </source>
</evidence>
<proteinExistence type="predicted"/>
<name>A0AAV7ZN90_9EUKA</name>
<reference evidence="1" key="1">
    <citation type="submission" date="2022-08" db="EMBL/GenBank/DDBJ databases">
        <title>Novel sulphate-reducing endosymbionts in the free-living metamonad Anaeramoeba.</title>
        <authorList>
            <person name="Jerlstrom-Hultqvist J."/>
            <person name="Cepicka I."/>
            <person name="Gallot-Lavallee L."/>
            <person name="Salas-Leiva D."/>
            <person name="Curtis B.A."/>
            <person name="Zahonova K."/>
            <person name="Pipaliya S."/>
            <person name="Dacks J."/>
            <person name="Roger A.J."/>
        </authorList>
    </citation>
    <scope>NUCLEOTIDE SEQUENCE</scope>
    <source>
        <strain evidence="1">Busselton2</strain>
    </source>
</reference>
<sequence length="160" mass="18529">MGLPKKLKGVRSKIYQILKSRKKNQSTEGVCLEIIKLCAYLPLGKIPKLLLQSWINKRIKGLENVDLEVNRALVRLCKQYSIMHLDKNNQCLSFHKLFRMAAYNNIMKNDEEKILKDLDIVLNETDKSNPKLPFINNAIKYVNQLLNNIGGEKKSFRCIL</sequence>
<dbReference type="AlphaFoldDB" id="A0AAV7ZN90"/>